<accession>A0A395HIJ4</accession>
<dbReference type="Proteomes" id="UP000248961">
    <property type="component" value="Unassembled WGS sequence"/>
</dbReference>
<dbReference type="VEuPathDB" id="FungiDB:BO97DRAFT_418284"/>
<protein>
    <submittedName>
        <fullName evidence="2">Uncharacterized protein</fullName>
    </submittedName>
</protein>
<evidence type="ECO:0000313" key="2">
    <source>
        <dbReference type="EMBL" id="RAL07732.1"/>
    </source>
</evidence>
<feature type="chain" id="PRO_5017246145" evidence="1">
    <location>
        <begin position="21"/>
        <end position="150"/>
    </location>
</feature>
<dbReference type="RefSeq" id="XP_025546886.1">
    <property type="nucleotide sequence ID" value="XM_025696514.1"/>
</dbReference>
<gene>
    <name evidence="2" type="ORF">BO97DRAFT_418284</name>
</gene>
<sequence>MHQLWGLALAIRARFPGAMANLVFYEPNPSHNLPALLSAFGIRQLHCNVWNSHPNLHTVTKQGPPNLSGEFVGEALDKWKHDMRALRTSGGNIQVAKVRSADIRHSRPPPLPPEPSILPLTNLSSNGLAHWHTGITGIHTYSVQASSYLD</sequence>
<keyword evidence="1" id="KW-0732">Signal</keyword>
<name>A0A395HIJ4_ASPHC</name>
<proteinExistence type="predicted"/>
<dbReference type="EMBL" id="KZ824325">
    <property type="protein sequence ID" value="RAL07732.1"/>
    <property type="molecule type" value="Genomic_DNA"/>
</dbReference>
<evidence type="ECO:0000256" key="1">
    <source>
        <dbReference type="SAM" id="SignalP"/>
    </source>
</evidence>
<reference evidence="2 3" key="1">
    <citation type="submission" date="2018-02" db="EMBL/GenBank/DDBJ databases">
        <title>The genomes of Aspergillus section Nigri reveals drivers in fungal speciation.</title>
        <authorList>
            <consortium name="DOE Joint Genome Institute"/>
            <person name="Vesth T.C."/>
            <person name="Nybo J."/>
            <person name="Theobald S."/>
            <person name="Brandl J."/>
            <person name="Frisvad J.C."/>
            <person name="Nielsen K.F."/>
            <person name="Lyhne E.K."/>
            <person name="Kogle M.E."/>
            <person name="Kuo A."/>
            <person name="Riley R."/>
            <person name="Clum A."/>
            <person name="Nolan M."/>
            <person name="Lipzen A."/>
            <person name="Salamov A."/>
            <person name="Henrissat B."/>
            <person name="Wiebenga A."/>
            <person name="De vries R.P."/>
            <person name="Grigoriev I.V."/>
            <person name="Mortensen U.H."/>
            <person name="Andersen M.R."/>
            <person name="Baker S.E."/>
        </authorList>
    </citation>
    <scope>NUCLEOTIDE SEQUENCE [LARGE SCALE GENOMIC DNA]</scope>
    <source>
        <strain evidence="2 3">CBS 101889</strain>
    </source>
</reference>
<feature type="signal peptide" evidence="1">
    <location>
        <begin position="1"/>
        <end position="20"/>
    </location>
</feature>
<dbReference type="GeneID" id="37200803"/>
<evidence type="ECO:0000313" key="3">
    <source>
        <dbReference type="Proteomes" id="UP000248961"/>
    </source>
</evidence>
<organism evidence="2 3">
    <name type="scientific">Aspergillus homomorphus (strain CBS 101889)</name>
    <dbReference type="NCBI Taxonomy" id="1450537"/>
    <lineage>
        <taxon>Eukaryota</taxon>
        <taxon>Fungi</taxon>
        <taxon>Dikarya</taxon>
        <taxon>Ascomycota</taxon>
        <taxon>Pezizomycotina</taxon>
        <taxon>Eurotiomycetes</taxon>
        <taxon>Eurotiomycetidae</taxon>
        <taxon>Eurotiales</taxon>
        <taxon>Aspergillaceae</taxon>
        <taxon>Aspergillus</taxon>
        <taxon>Aspergillus subgen. Circumdati</taxon>
    </lineage>
</organism>
<dbReference type="AlphaFoldDB" id="A0A395HIJ4"/>
<keyword evidence="3" id="KW-1185">Reference proteome</keyword>